<dbReference type="PANTHER" id="PTHR46623">
    <property type="entry name" value="CARBOXYMETHYLENEBUTENOLIDASE-RELATED"/>
    <property type="match status" value="1"/>
</dbReference>
<dbReference type="EMBL" id="FOKU01000011">
    <property type="protein sequence ID" value="SFC43247.1"/>
    <property type="molecule type" value="Genomic_DNA"/>
</dbReference>
<feature type="domain" description="Dienelactone hydrolase" evidence="2">
    <location>
        <begin position="84"/>
        <end position="292"/>
    </location>
</feature>
<dbReference type="GO" id="GO:0016787">
    <property type="term" value="F:hydrolase activity"/>
    <property type="evidence" value="ECO:0007669"/>
    <property type="project" value="InterPro"/>
</dbReference>
<gene>
    <name evidence="4" type="ORF">SAMN04487891_1118</name>
    <name evidence="5" type="ORF">SAMN05216293_2303</name>
</gene>
<dbReference type="STRING" id="1055723.SAMN05216293_2303"/>
<evidence type="ECO:0000259" key="3">
    <source>
        <dbReference type="Pfam" id="PF23678"/>
    </source>
</evidence>
<evidence type="ECO:0000313" key="6">
    <source>
        <dbReference type="Proteomes" id="UP000184031"/>
    </source>
</evidence>
<accession>A0A1M6WHP3</accession>
<keyword evidence="7" id="KW-1185">Reference proteome</keyword>
<dbReference type="Gene3D" id="3.40.50.1820">
    <property type="entry name" value="alpha/beta hydrolase"/>
    <property type="match status" value="1"/>
</dbReference>
<evidence type="ECO:0000259" key="2">
    <source>
        <dbReference type="Pfam" id="PF01738"/>
    </source>
</evidence>
<proteinExistence type="predicted"/>
<dbReference type="OrthoDB" id="9771666at2"/>
<evidence type="ECO:0000313" key="4">
    <source>
        <dbReference type="EMBL" id="SFC43247.1"/>
    </source>
</evidence>
<protein>
    <submittedName>
        <fullName evidence="5">Carboxymethylenebutenolidase</fullName>
    </submittedName>
</protein>
<sequence>MAPLKKEDIKQEVFDLYDDYAHNKLDRREFMEKLSVYAVGGITMASLLSFMMPNYVDTLLVQPNDPRLDSEFITYNSPKGGGDIRGLLSKPKDATGKLGGIVVVHENRGLNPYIEDVGRRAALAGFISLAPDALTPLGGYPGNDDDGRALQRQRDRDEMLEDFIAAFDYLKNHKDCNGKVGVVGFCFGGWISNMMAVKVPDLAAAVPFYGGQPADDEVAQINAPLLIHYAGLDERVNAGWEAYETKLKELGKDYETHFYPEVNHGFHNNTTPRFDQAAADLAWERTIAFFKEKLV</sequence>
<dbReference type="RefSeq" id="WP_072879905.1">
    <property type="nucleotide sequence ID" value="NZ_FOKU01000011.1"/>
</dbReference>
<dbReference type="Proteomes" id="UP000184031">
    <property type="component" value="Unassembled WGS sequence"/>
</dbReference>
<dbReference type="InterPro" id="IPR002925">
    <property type="entry name" value="Dienelactn_hydro"/>
</dbReference>
<keyword evidence="1" id="KW-0472">Membrane</keyword>
<comment type="caution">
    <text evidence="5">The sequence shown here is derived from an EMBL/GenBank/DDBJ whole genome shotgun (WGS) entry which is preliminary data.</text>
</comment>
<name>A0A1M6WHP3_9FLAO</name>
<evidence type="ECO:0000313" key="5">
    <source>
        <dbReference type="EMBL" id="SHK93159.1"/>
    </source>
</evidence>
<dbReference type="InterPro" id="IPR029058">
    <property type="entry name" value="AB_hydrolase_fold"/>
</dbReference>
<dbReference type="Pfam" id="PF23678">
    <property type="entry name" value="YqhI"/>
    <property type="match status" value="1"/>
</dbReference>
<feature type="domain" description="YqhI" evidence="3">
    <location>
        <begin position="1"/>
        <end position="35"/>
    </location>
</feature>
<evidence type="ECO:0000256" key="1">
    <source>
        <dbReference type="SAM" id="Phobius"/>
    </source>
</evidence>
<dbReference type="EMBL" id="FRAT01000005">
    <property type="protein sequence ID" value="SHK93159.1"/>
    <property type="molecule type" value="Genomic_DNA"/>
</dbReference>
<dbReference type="SUPFAM" id="SSF53474">
    <property type="entry name" value="alpha/beta-Hydrolases"/>
    <property type="match status" value="1"/>
</dbReference>
<dbReference type="Proteomes" id="UP000198940">
    <property type="component" value="Unassembled WGS sequence"/>
</dbReference>
<dbReference type="InterPro" id="IPR057802">
    <property type="entry name" value="YqhI_dom"/>
</dbReference>
<dbReference type="AlphaFoldDB" id="A0A1M6WHP3"/>
<keyword evidence="1" id="KW-0812">Transmembrane</keyword>
<organism evidence="5 6">
    <name type="scientific">Flagellimonas taeanensis</name>
    <dbReference type="NCBI Taxonomy" id="1005926"/>
    <lineage>
        <taxon>Bacteria</taxon>
        <taxon>Pseudomonadati</taxon>
        <taxon>Bacteroidota</taxon>
        <taxon>Flavobacteriia</taxon>
        <taxon>Flavobacteriales</taxon>
        <taxon>Flavobacteriaceae</taxon>
        <taxon>Flagellimonas</taxon>
    </lineage>
</organism>
<keyword evidence="1" id="KW-1133">Transmembrane helix</keyword>
<dbReference type="Pfam" id="PF01738">
    <property type="entry name" value="DLH"/>
    <property type="match status" value="1"/>
</dbReference>
<reference evidence="5 6" key="1">
    <citation type="submission" date="2016-11" db="EMBL/GenBank/DDBJ databases">
        <authorList>
            <person name="Varghese N."/>
            <person name="Submissions S."/>
        </authorList>
    </citation>
    <scope>NUCLEOTIDE SEQUENCE [LARGE SCALE GENOMIC DNA]</scope>
    <source>
        <strain evidence="5 6">CGMCC 1.12174</strain>
        <strain evidence="4 7">DSM 26351</strain>
    </source>
</reference>
<evidence type="ECO:0000313" key="7">
    <source>
        <dbReference type="Proteomes" id="UP000198940"/>
    </source>
</evidence>
<accession>A0A3A1NTZ3</accession>
<feature type="transmembrane region" description="Helical" evidence="1">
    <location>
        <begin position="34"/>
        <end position="56"/>
    </location>
</feature>
<dbReference type="PANTHER" id="PTHR46623:SF6">
    <property type="entry name" value="ALPHA_BETA-HYDROLASES SUPERFAMILY PROTEIN"/>
    <property type="match status" value="1"/>
</dbReference>
<dbReference type="InterPro" id="IPR051049">
    <property type="entry name" value="Dienelactone_hydrolase-like"/>
</dbReference>